<name>W8VWN2_9FLAO</name>
<protein>
    <submittedName>
        <fullName evidence="1">Uncharacterized protein</fullName>
    </submittedName>
</protein>
<sequence>MWIVIRFMENTLSRKRKKLLTFLHKKNLLNLNRSSPTLGSSI</sequence>
<dbReference type="AlphaFoldDB" id="W8VWN2"/>
<organism evidence="1 2">
    <name type="scientific">Nonlabens marinus S1-08</name>
    <dbReference type="NCBI Taxonomy" id="1454201"/>
    <lineage>
        <taxon>Bacteria</taxon>
        <taxon>Pseudomonadati</taxon>
        <taxon>Bacteroidota</taxon>
        <taxon>Flavobacteriia</taxon>
        <taxon>Flavobacteriales</taxon>
        <taxon>Flavobacteriaceae</taxon>
        <taxon>Nonlabens</taxon>
    </lineage>
</organism>
<evidence type="ECO:0000313" key="1">
    <source>
        <dbReference type="EMBL" id="BAO56483.1"/>
    </source>
</evidence>
<dbReference type="Proteomes" id="UP000031760">
    <property type="component" value="Chromosome"/>
</dbReference>
<accession>W8VWN2</accession>
<proteinExistence type="predicted"/>
<keyword evidence="2" id="KW-1185">Reference proteome</keyword>
<reference evidence="1 2" key="1">
    <citation type="journal article" date="2014" name="Proc. Natl. Acad. Sci. U.S.A.">
        <title>Functional characterization of flavobacteria rhodopsins reveals a unique class of light-driven chloride pump in bacteria.</title>
        <authorList>
            <person name="Yoshizawa S."/>
            <person name="Kumagai Y."/>
            <person name="Kim H."/>
            <person name="Ogura Y."/>
            <person name="Hayashi T."/>
            <person name="Iwasaki W."/>
            <person name="DeLong E.F."/>
            <person name="Kogure K."/>
        </authorList>
    </citation>
    <scope>NUCLEOTIDE SEQUENCE [LARGE SCALE GENOMIC DNA]</scope>
    <source>
        <strain evidence="1 2">S1-08</strain>
    </source>
</reference>
<gene>
    <name evidence="1" type="ORF">NMS_2474</name>
</gene>
<dbReference type="HOGENOM" id="CLU_3254855_0_0_10"/>
<evidence type="ECO:0000313" key="2">
    <source>
        <dbReference type="Proteomes" id="UP000031760"/>
    </source>
</evidence>
<dbReference type="EMBL" id="AP014548">
    <property type="protein sequence ID" value="BAO56483.1"/>
    <property type="molecule type" value="Genomic_DNA"/>
</dbReference>
<dbReference type="KEGG" id="nmf:NMS_2474"/>